<evidence type="ECO:0000313" key="1">
    <source>
        <dbReference type="EMBL" id="MCI44927.1"/>
    </source>
</evidence>
<protein>
    <submittedName>
        <fullName evidence="1">Uncharacterized protein</fullName>
    </submittedName>
</protein>
<dbReference type="AlphaFoldDB" id="A0A392S947"/>
<reference evidence="1 2" key="1">
    <citation type="journal article" date="2018" name="Front. Plant Sci.">
        <title>Red Clover (Trifolium pratense) and Zigzag Clover (T. medium) - A Picture of Genomic Similarities and Differences.</title>
        <authorList>
            <person name="Dluhosova J."/>
            <person name="Istvanek J."/>
            <person name="Nedelnik J."/>
            <person name="Repkova J."/>
        </authorList>
    </citation>
    <scope>NUCLEOTIDE SEQUENCE [LARGE SCALE GENOMIC DNA]</scope>
    <source>
        <strain evidence="2">cv. 10/8</strain>
        <tissue evidence="1">Leaf</tissue>
    </source>
</reference>
<sequence>MQARKSRAVNGGTLTSAITCTWLNSQFRHPVHMAESSVPPSWCTCLRQKRG</sequence>
<evidence type="ECO:0000313" key="2">
    <source>
        <dbReference type="Proteomes" id="UP000265520"/>
    </source>
</evidence>
<accession>A0A392S947</accession>
<feature type="non-terminal residue" evidence="1">
    <location>
        <position position="51"/>
    </location>
</feature>
<name>A0A392S947_9FABA</name>
<dbReference type="Proteomes" id="UP000265520">
    <property type="component" value="Unassembled WGS sequence"/>
</dbReference>
<comment type="caution">
    <text evidence="1">The sequence shown here is derived from an EMBL/GenBank/DDBJ whole genome shotgun (WGS) entry which is preliminary data.</text>
</comment>
<keyword evidence="2" id="KW-1185">Reference proteome</keyword>
<organism evidence="1 2">
    <name type="scientific">Trifolium medium</name>
    <dbReference type="NCBI Taxonomy" id="97028"/>
    <lineage>
        <taxon>Eukaryota</taxon>
        <taxon>Viridiplantae</taxon>
        <taxon>Streptophyta</taxon>
        <taxon>Embryophyta</taxon>
        <taxon>Tracheophyta</taxon>
        <taxon>Spermatophyta</taxon>
        <taxon>Magnoliopsida</taxon>
        <taxon>eudicotyledons</taxon>
        <taxon>Gunneridae</taxon>
        <taxon>Pentapetalae</taxon>
        <taxon>rosids</taxon>
        <taxon>fabids</taxon>
        <taxon>Fabales</taxon>
        <taxon>Fabaceae</taxon>
        <taxon>Papilionoideae</taxon>
        <taxon>50 kb inversion clade</taxon>
        <taxon>NPAAA clade</taxon>
        <taxon>Hologalegina</taxon>
        <taxon>IRL clade</taxon>
        <taxon>Trifolieae</taxon>
        <taxon>Trifolium</taxon>
    </lineage>
</organism>
<proteinExistence type="predicted"/>
<dbReference type="EMBL" id="LXQA010337265">
    <property type="protein sequence ID" value="MCI44927.1"/>
    <property type="molecule type" value="Genomic_DNA"/>
</dbReference>